<reference evidence="3" key="1">
    <citation type="submission" date="2016-11" db="UniProtKB">
        <authorList>
            <consortium name="WormBaseParasite"/>
        </authorList>
    </citation>
    <scope>IDENTIFICATION</scope>
</reference>
<dbReference type="WBParaSite" id="maker-uti_cns_0016721-snap-gene-0.2-mRNA-1">
    <property type="protein sequence ID" value="maker-uti_cns_0016721-snap-gene-0.2-mRNA-1"/>
    <property type="gene ID" value="maker-uti_cns_0016721-snap-gene-0.2"/>
</dbReference>
<feature type="transmembrane region" description="Helical" evidence="1">
    <location>
        <begin position="81"/>
        <end position="99"/>
    </location>
</feature>
<protein>
    <submittedName>
        <fullName evidence="3">G_PROTEIN_RECEP_F1_2 domain-containing protein</fullName>
    </submittedName>
</protein>
<keyword evidence="1" id="KW-0812">Transmembrane</keyword>
<proteinExistence type="predicted"/>
<evidence type="ECO:0000313" key="3">
    <source>
        <dbReference type="WBParaSite" id="maker-uti_cns_0016721-snap-gene-0.2-mRNA-1"/>
    </source>
</evidence>
<keyword evidence="2" id="KW-1185">Reference proteome</keyword>
<accession>A0A1I8IV98</accession>
<keyword evidence="1" id="KW-1133">Transmembrane helix</keyword>
<name>A0A1I8IV98_9PLAT</name>
<sequence>VLLLPGSRPHACHQHSGRNGFRCGQRPSVSTRLLFVLDTSYAAMLTIVPSVLLFIFNSLISRHLLIVRRSRSCMNHDVVGHQFAFLLVLVSTTFLVLTWPYYLCWVTNFIIKFNINVNFFLYSYASNYFRSEMKQNVLTVRLRREQPLLRTDGDSFVWREGYQQHGLLVQDGLPSHIALESPAPSQQRLSALLPLPSRWSQLSSSATRQFRMSFKPRLLNTLRICLVQASCRDSW</sequence>
<evidence type="ECO:0000256" key="1">
    <source>
        <dbReference type="SAM" id="Phobius"/>
    </source>
</evidence>
<feature type="transmembrane region" description="Helical" evidence="1">
    <location>
        <begin position="105"/>
        <end position="125"/>
    </location>
</feature>
<keyword evidence="1" id="KW-0472">Membrane</keyword>
<feature type="transmembrane region" description="Helical" evidence="1">
    <location>
        <begin position="41"/>
        <end position="60"/>
    </location>
</feature>
<organism evidence="2 3">
    <name type="scientific">Macrostomum lignano</name>
    <dbReference type="NCBI Taxonomy" id="282301"/>
    <lineage>
        <taxon>Eukaryota</taxon>
        <taxon>Metazoa</taxon>
        <taxon>Spiralia</taxon>
        <taxon>Lophotrochozoa</taxon>
        <taxon>Platyhelminthes</taxon>
        <taxon>Rhabditophora</taxon>
        <taxon>Macrostomorpha</taxon>
        <taxon>Macrostomida</taxon>
        <taxon>Macrostomidae</taxon>
        <taxon>Macrostomum</taxon>
    </lineage>
</organism>
<dbReference type="AlphaFoldDB" id="A0A1I8IV98"/>
<dbReference type="Gene3D" id="1.20.1070.10">
    <property type="entry name" value="Rhodopsin 7-helix transmembrane proteins"/>
    <property type="match status" value="1"/>
</dbReference>
<dbReference type="Proteomes" id="UP000095280">
    <property type="component" value="Unplaced"/>
</dbReference>
<dbReference type="SUPFAM" id="SSF81321">
    <property type="entry name" value="Family A G protein-coupled receptor-like"/>
    <property type="match status" value="1"/>
</dbReference>
<evidence type="ECO:0000313" key="2">
    <source>
        <dbReference type="Proteomes" id="UP000095280"/>
    </source>
</evidence>